<dbReference type="PRINTS" id="PR00455">
    <property type="entry name" value="HTHTETR"/>
</dbReference>
<organism evidence="6 7">
    <name type="scientific">Nocardioides marmorisolisilvae</name>
    <dbReference type="NCBI Taxonomy" id="1542737"/>
    <lineage>
        <taxon>Bacteria</taxon>
        <taxon>Bacillati</taxon>
        <taxon>Actinomycetota</taxon>
        <taxon>Actinomycetes</taxon>
        <taxon>Propionibacteriales</taxon>
        <taxon>Nocardioidaceae</taxon>
        <taxon>Nocardioides</taxon>
    </lineage>
</organism>
<dbReference type="PANTHER" id="PTHR47752:SF1">
    <property type="entry name" value="HTH-TYPE TRANSCRIPTIONAL REPRESSOR FABR"/>
    <property type="match status" value="1"/>
</dbReference>
<dbReference type="Gene3D" id="1.10.10.60">
    <property type="entry name" value="Homeodomain-like"/>
    <property type="match status" value="1"/>
</dbReference>
<dbReference type="Proteomes" id="UP000277094">
    <property type="component" value="Unassembled WGS sequence"/>
</dbReference>
<keyword evidence="2 4" id="KW-0238">DNA-binding</keyword>
<protein>
    <submittedName>
        <fullName evidence="6">TetR family transcriptional regulator</fullName>
    </submittedName>
</protein>
<dbReference type="InterPro" id="IPR001647">
    <property type="entry name" value="HTH_TetR"/>
</dbReference>
<sequence>MPDTVHIRALNDAGNALATLSPVTESRSDKKERTRRAILDAALALTEEVGLAGLSLRQVAKEVGIVPTAFYRHFASIDELGLALVEESFVSLRAMIRDVRQGAPSLGQIVDRSVAVLIEHVGEQRTHFAFIARERSGGSAVVREAIRREFELFERELATDLARLPMDHWSGDDLRILSNLIVRSMVNTSEDILLAERRDLTEIRHRARTQLMMVIVGALNWKSRGRD</sequence>
<reference evidence="6 7" key="1">
    <citation type="submission" date="2018-11" db="EMBL/GenBank/DDBJ databases">
        <authorList>
            <person name="Li F."/>
        </authorList>
    </citation>
    <scope>NUCLEOTIDE SEQUENCE [LARGE SCALE GENOMIC DNA]</scope>
    <source>
        <strain evidence="6 7">KIS18-7</strain>
    </source>
</reference>
<dbReference type="Pfam" id="PF21943">
    <property type="entry name" value="TetR_C_46"/>
    <property type="match status" value="1"/>
</dbReference>
<keyword evidence="3" id="KW-0804">Transcription</keyword>
<dbReference type="InterPro" id="IPR054129">
    <property type="entry name" value="DesT_TetR_C"/>
</dbReference>
<name>A0A3N0DWS0_9ACTN</name>
<dbReference type="Gene3D" id="1.10.357.10">
    <property type="entry name" value="Tetracycline Repressor, domain 2"/>
    <property type="match status" value="1"/>
</dbReference>
<feature type="DNA-binding region" description="H-T-H motif" evidence="4">
    <location>
        <begin position="55"/>
        <end position="74"/>
    </location>
</feature>
<comment type="caution">
    <text evidence="6">The sequence shown here is derived from an EMBL/GenBank/DDBJ whole genome shotgun (WGS) entry which is preliminary data.</text>
</comment>
<dbReference type="AlphaFoldDB" id="A0A3N0DWS0"/>
<evidence type="ECO:0000313" key="7">
    <source>
        <dbReference type="Proteomes" id="UP000277094"/>
    </source>
</evidence>
<dbReference type="PANTHER" id="PTHR47752">
    <property type="entry name" value="HTH-TYPE TRANSCRIPTIONAL REPRESSOR FABR"/>
    <property type="match status" value="1"/>
</dbReference>
<dbReference type="Pfam" id="PF00440">
    <property type="entry name" value="TetR_N"/>
    <property type="match status" value="1"/>
</dbReference>
<evidence type="ECO:0000259" key="5">
    <source>
        <dbReference type="PROSITE" id="PS50977"/>
    </source>
</evidence>
<proteinExistence type="predicted"/>
<dbReference type="GO" id="GO:0003677">
    <property type="term" value="F:DNA binding"/>
    <property type="evidence" value="ECO:0007669"/>
    <property type="project" value="UniProtKB-UniRule"/>
</dbReference>
<dbReference type="InterPro" id="IPR050692">
    <property type="entry name" value="HTH_transcr_repressor_FabR"/>
</dbReference>
<evidence type="ECO:0000256" key="4">
    <source>
        <dbReference type="PROSITE-ProRule" id="PRU00335"/>
    </source>
</evidence>
<dbReference type="PROSITE" id="PS50977">
    <property type="entry name" value="HTH_TETR_2"/>
    <property type="match status" value="1"/>
</dbReference>
<dbReference type="OrthoDB" id="8617654at2"/>
<keyword evidence="1" id="KW-0805">Transcription regulation</keyword>
<gene>
    <name evidence="6" type="ORF">EFL95_14165</name>
</gene>
<keyword evidence="7" id="KW-1185">Reference proteome</keyword>
<evidence type="ECO:0000256" key="2">
    <source>
        <dbReference type="ARBA" id="ARBA00023125"/>
    </source>
</evidence>
<evidence type="ECO:0000256" key="3">
    <source>
        <dbReference type="ARBA" id="ARBA00023163"/>
    </source>
</evidence>
<feature type="domain" description="HTH tetR-type" evidence="5">
    <location>
        <begin position="32"/>
        <end position="92"/>
    </location>
</feature>
<dbReference type="SUPFAM" id="SSF46689">
    <property type="entry name" value="Homeodomain-like"/>
    <property type="match status" value="1"/>
</dbReference>
<dbReference type="InterPro" id="IPR009057">
    <property type="entry name" value="Homeodomain-like_sf"/>
</dbReference>
<evidence type="ECO:0000313" key="6">
    <source>
        <dbReference type="EMBL" id="RNL80058.1"/>
    </source>
</evidence>
<accession>A0A3N0DWS0</accession>
<evidence type="ECO:0000256" key="1">
    <source>
        <dbReference type="ARBA" id="ARBA00023015"/>
    </source>
</evidence>
<dbReference type="EMBL" id="RJSG01000002">
    <property type="protein sequence ID" value="RNL80058.1"/>
    <property type="molecule type" value="Genomic_DNA"/>
</dbReference>